<name>A0ABM8GQM5_9MICO</name>
<sequence length="189" mass="19938">MTTTGPSRRQRSDAQQNAIAVVKAAKEVFARGGVDAPAKEITDLAGVGVGTMYRHFPRRSDLVAAVMANEIDACADAAQALATAAKPGEALTQWAELYFDLVATKRGLAAALTSDDPGLQEIGPSVRDRLEPALQSLLDAARRTGAIHSELEAKGVITALALLCHPVPDEGVDFNRRLIAVFLNGLLVP</sequence>
<evidence type="ECO:0000313" key="6">
    <source>
        <dbReference type="EMBL" id="BDZ50756.1"/>
    </source>
</evidence>
<gene>
    <name evidence="6" type="ORF">GCM10025867_29970</name>
</gene>
<organism evidence="6 7">
    <name type="scientific">Frondihabitans sucicola</name>
    <dbReference type="NCBI Taxonomy" id="1268041"/>
    <lineage>
        <taxon>Bacteria</taxon>
        <taxon>Bacillati</taxon>
        <taxon>Actinomycetota</taxon>
        <taxon>Actinomycetes</taxon>
        <taxon>Micrococcales</taxon>
        <taxon>Microbacteriaceae</taxon>
        <taxon>Frondihabitans</taxon>
    </lineage>
</organism>
<evidence type="ECO:0000256" key="2">
    <source>
        <dbReference type="ARBA" id="ARBA00023125"/>
    </source>
</evidence>
<evidence type="ECO:0000256" key="3">
    <source>
        <dbReference type="ARBA" id="ARBA00023163"/>
    </source>
</evidence>
<dbReference type="InterPro" id="IPR001647">
    <property type="entry name" value="HTH_TetR"/>
</dbReference>
<dbReference type="InterPro" id="IPR036271">
    <property type="entry name" value="Tet_transcr_reg_TetR-rel_C_sf"/>
</dbReference>
<dbReference type="PRINTS" id="PR00455">
    <property type="entry name" value="HTHTETR"/>
</dbReference>
<dbReference type="EMBL" id="AP027732">
    <property type="protein sequence ID" value="BDZ50756.1"/>
    <property type="molecule type" value="Genomic_DNA"/>
</dbReference>
<proteinExistence type="predicted"/>
<dbReference type="PROSITE" id="PS50977">
    <property type="entry name" value="HTH_TETR_2"/>
    <property type="match status" value="1"/>
</dbReference>
<feature type="domain" description="HTH tetR-type" evidence="5">
    <location>
        <begin position="15"/>
        <end position="74"/>
    </location>
</feature>
<dbReference type="Proteomes" id="UP001321486">
    <property type="component" value="Chromosome"/>
</dbReference>
<feature type="DNA-binding region" description="H-T-H motif" evidence="4">
    <location>
        <begin position="37"/>
        <end position="56"/>
    </location>
</feature>
<dbReference type="PANTHER" id="PTHR30055">
    <property type="entry name" value="HTH-TYPE TRANSCRIPTIONAL REGULATOR RUTR"/>
    <property type="match status" value="1"/>
</dbReference>
<dbReference type="InterPro" id="IPR050109">
    <property type="entry name" value="HTH-type_TetR-like_transc_reg"/>
</dbReference>
<dbReference type="Pfam" id="PF21597">
    <property type="entry name" value="TetR_C_43"/>
    <property type="match status" value="1"/>
</dbReference>
<dbReference type="RefSeq" id="WP_286343693.1">
    <property type="nucleotide sequence ID" value="NZ_AP027732.1"/>
</dbReference>
<dbReference type="SUPFAM" id="SSF46689">
    <property type="entry name" value="Homeodomain-like"/>
    <property type="match status" value="1"/>
</dbReference>
<keyword evidence="3" id="KW-0804">Transcription</keyword>
<keyword evidence="1" id="KW-0805">Transcription regulation</keyword>
<dbReference type="PANTHER" id="PTHR30055:SF234">
    <property type="entry name" value="HTH-TYPE TRANSCRIPTIONAL REGULATOR BETI"/>
    <property type="match status" value="1"/>
</dbReference>
<dbReference type="InterPro" id="IPR009057">
    <property type="entry name" value="Homeodomain-like_sf"/>
</dbReference>
<dbReference type="Pfam" id="PF00440">
    <property type="entry name" value="TetR_N"/>
    <property type="match status" value="1"/>
</dbReference>
<evidence type="ECO:0000259" key="5">
    <source>
        <dbReference type="PROSITE" id="PS50977"/>
    </source>
</evidence>
<reference evidence="7" key="1">
    <citation type="journal article" date="2019" name="Int. J. Syst. Evol. Microbiol.">
        <title>The Global Catalogue of Microorganisms (GCM) 10K type strain sequencing project: providing services to taxonomists for standard genome sequencing and annotation.</title>
        <authorList>
            <consortium name="The Broad Institute Genomics Platform"/>
            <consortium name="The Broad Institute Genome Sequencing Center for Infectious Disease"/>
            <person name="Wu L."/>
            <person name="Ma J."/>
        </authorList>
    </citation>
    <scope>NUCLEOTIDE SEQUENCE [LARGE SCALE GENOMIC DNA]</scope>
    <source>
        <strain evidence="7">NBRC 108728</strain>
    </source>
</reference>
<evidence type="ECO:0000256" key="1">
    <source>
        <dbReference type="ARBA" id="ARBA00023015"/>
    </source>
</evidence>
<dbReference type="InterPro" id="IPR049445">
    <property type="entry name" value="TetR_SbtR-like_C"/>
</dbReference>
<dbReference type="Gene3D" id="1.10.357.10">
    <property type="entry name" value="Tetracycline Repressor, domain 2"/>
    <property type="match status" value="1"/>
</dbReference>
<keyword evidence="7" id="KW-1185">Reference proteome</keyword>
<dbReference type="SUPFAM" id="SSF48498">
    <property type="entry name" value="Tetracyclin repressor-like, C-terminal domain"/>
    <property type="match status" value="1"/>
</dbReference>
<keyword evidence="2 4" id="KW-0238">DNA-binding</keyword>
<accession>A0ABM8GQM5</accession>
<protein>
    <submittedName>
        <fullName evidence="6">TetR family transcriptional regulator</fullName>
    </submittedName>
</protein>
<evidence type="ECO:0000256" key="4">
    <source>
        <dbReference type="PROSITE-ProRule" id="PRU00335"/>
    </source>
</evidence>
<evidence type="ECO:0000313" key="7">
    <source>
        <dbReference type="Proteomes" id="UP001321486"/>
    </source>
</evidence>